<proteinExistence type="inferred from homology"/>
<keyword evidence="2 5" id="KW-0967">Endosome</keyword>
<name>A0A5A9PJB2_9TELE</name>
<dbReference type="InterPro" id="IPR009764">
    <property type="entry name" value="OCIA_dom"/>
</dbReference>
<comment type="subunit">
    <text evidence="5">Interacts with STAT3.</text>
</comment>
<reference evidence="8 9" key="1">
    <citation type="journal article" date="2019" name="Mol. Ecol. Resour.">
        <title>Chromosome-level genome assembly of Triplophysa tibetana, a fish adapted to the harsh high-altitude environment of the Tibetan Plateau.</title>
        <authorList>
            <person name="Yang X."/>
            <person name="Liu H."/>
            <person name="Ma Z."/>
            <person name="Zou Y."/>
            <person name="Zou M."/>
            <person name="Mao Y."/>
            <person name="Li X."/>
            <person name="Wang H."/>
            <person name="Chen T."/>
            <person name="Wang W."/>
            <person name="Yang R."/>
        </authorList>
    </citation>
    <scope>NUCLEOTIDE SEQUENCE [LARGE SCALE GENOMIC DNA]</scope>
    <source>
        <strain evidence="8">TTIB1903HZAU</strain>
        <tissue evidence="8">Muscle</tissue>
    </source>
</reference>
<organism evidence="8 9">
    <name type="scientific">Triplophysa tibetana</name>
    <dbReference type="NCBI Taxonomy" id="1572043"/>
    <lineage>
        <taxon>Eukaryota</taxon>
        <taxon>Metazoa</taxon>
        <taxon>Chordata</taxon>
        <taxon>Craniata</taxon>
        <taxon>Vertebrata</taxon>
        <taxon>Euteleostomi</taxon>
        <taxon>Actinopterygii</taxon>
        <taxon>Neopterygii</taxon>
        <taxon>Teleostei</taxon>
        <taxon>Ostariophysi</taxon>
        <taxon>Cypriniformes</taxon>
        <taxon>Nemacheilidae</taxon>
        <taxon>Triplophysa</taxon>
    </lineage>
</organism>
<feature type="domain" description="OCIA" evidence="7">
    <location>
        <begin position="4"/>
        <end position="89"/>
    </location>
</feature>
<dbReference type="InterPro" id="IPR040187">
    <property type="entry name" value="OCAD1/2"/>
</dbReference>
<comment type="domain">
    <text evidence="5">The OCIA domain is necessary and sufficient for endosomal localization.</text>
</comment>
<evidence type="ECO:0000256" key="1">
    <source>
        <dbReference type="ARBA" id="ARBA00004177"/>
    </source>
</evidence>
<dbReference type="GO" id="GO:0005768">
    <property type="term" value="C:endosome"/>
    <property type="evidence" value="ECO:0007669"/>
    <property type="project" value="UniProtKB-SubCell"/>
</dbReference>
<evidence type="ECO:0000256" key="4">
    <source>
        <dbReference type="ARBA" id="ARBA00040877"/>
    </source>
</evidence>
<feature type="region of interest" description="Disordered" evidence="6">
    <location>
        <begin position="180"/>
        <end position="204"/>
    </location>
</feature>
<dbReference type="Proteomes" id="UP000324632">
    <property type="component" value="Chromosome 4"/>
</dbReference>
<dbReference type="PANTHER" id="PTHR13336:SF4">
    <property type="entry name" value="OCIA DOMAIN-CONTAINING PROTEIN 1"/>
    <property type="match status" value="1"/>
</dbReference>
<comment type="caution">
    <text evidence="8">The sequence shown here is derived from an EMBL/GenBank/DDBJ whole genome shotgun (WGS) entry which is preliminary data.</text>
</comment>
<sequence length="204" mass="23320">MGIDYIPTEEERRVFRDCNNESFWYRSAPISVISMALTQFLISRRALTASGRFGSLPKVAFAGVCGYLGGKISYMKICSEKFKTLENSPLGEALRQREQHRLPMIPRKQPQLGDQDKTKSFSYEKDVTYSDSMTSAYDPQLAEPSHVEEDVQKKPILYEDLRTRNRDNYDITVTQKAGVPLKHPADVEPAKQGKKNIYGDTWEE</sequence>
<dbReference type="GO" id="GO:2000736">
    <property type="term" value="P:regulation of stem cell differentiation"/>
    <property type="evidence" value="ECO:0007669"/>
    <property type="project" value="UniProtKB-UniRule"/>
</dbReference>
<evidence type="ECO:0000256" key="3">
    <source>
        <dbReference type="ARBA" id="ARBA00037952"/>
    </source>
</evidence>
<evidence type="ECO:0000259" key="7">
    <source>
        <dbReference type="Pfam" id="PF07051"/>
    </source>
</evidence>
<dbReference type="Pfam" id="PF07051">
    <property type="entry name" value="OCIA"/>
    <property type="match status" value="1"/>
</dbReference>
<evidence type="ECO:0000256" key="2">
    <source>
        <dbReference type="ARBA" id="ARBA00022753"/>
    </source>
</evidence>
<evidence type="ECO:0000256" key="5">
    <source>
        <dbReference type="RuleBase" id="RU369066"/>
    </source>
</evidence>
<evidence type="ECO:0000313" key="8">
    <source>
        <dbReference type="EMBL" id="KAA0722474.1"/>
    </source>
</evidence>
<comment type="similarity">
    <text evidence="3 5">Belongs to the OCIAD1 family.</text>
</comment>
<accession>A0A5A9PJB2</accession>
<dbReference type="AlphaFoldDB" id="A0A5A9PJB2"/>
<dbReference type="EMBL" id="SOYY01000004">
    <property type="protein sequence ID" value="KAA0722474.1"/>
    <property type="molecule type" value="Genomic_DNA"/>
</dbReference>
<gene>
    <name evidence="8" type="ORF">E1301_Tti007070</name>
</gene>
<dbReference type="PANTHER" id="PTHR13336">
    <property type="entry name" value="OVARIAN CARCINOMA IMMUNOREACTIVE ANTIGEN"/>
    <property type="match status" value="1"/>
</dbReference>
<keyword evidence="9" id="KW-1185">Reference proteome</keyword>
<evidence type="ECO:0000256" key="6">
    <source>
        <dbReference type="SAM" id="MobiDB-lite"/>
    </source>
</evidence>
<evidence type="ECO:0000313" key="9">
    <source>
        <dbReference type="Proteomes" id="UP000324632"/>
    </source>
</evidence>
<comment type="subcellular location">
    <subcellularLocation>
        <location evidence="1 5">Endosome</location>
    </subcellularLocation>
</comment>
<protein>
    <recommendedName>
        <fullName evidence="4 5">OCIA domain-containing protein 1</fullName>
    </recommendedName>
</protein>
<comment type="function">
    <text evidence="5">Maintains stem cell potency. Increases STAT3 phosphorylation and controls ERK phosphorylation. May act as a scaffold, increasing STAT3 recruitment onto endosomes.</text>
</comment>